<gene>
    <name evidence="1" type="ORF">SAMN04244560_00804</name>
</gene>
<evidence type="ECO:0000313" key="2">
    <source>
        <dbReference type="Proteomes" id="UP000183404"/>
    </source>
</evidence>
<dbReference type="Pfam" id="PF05016">
    <property type="entry name" value="ParE_toxin"/>
    <property type="match status" value="1"/>
</dbReference>
<dbReference type="EMBL" id="FNBS01000014">
    <property type="protein sequence ID" value="SDF48437.1"/>
    <property type="molecule type" value="Genomic_DNA"/>
</dbReference>
<dbReference type="RefSeq" id="WP_004397044.1">
    <property type="nucleotide sequence ID" value="NZ_FNBS01000014.1"/>
</dbReference>
<protein>
    <submittedName>
        <fullName evidence="1">mRNA interferase RelE/StbE</fullName>
    </submittedName>
</protein>
<dbReference type="AlphaFoldDB" id="A0A1I2BG62"/>
<accession>A0A1I2BG62</accession>
<proteinExistence type="predicted"/>
<dbReference type="Gene3D" id="3.30.2310.20">
    <property type="entry name" value="RelE-like"/>
    <property type="match status" value="1"/>
</dbReference>
<dbReference type="SUPFAM" id="SSF143011">
    <property type="entry name" value="RelE-like"/>
    <property type="match status" value="1"/>
</dbReference>
<evidence type="ECO:0000313" key="1">
    <source>
        <dbReference type="EMBL" id="SDF48437.1"/>
    </source>
</evidence>
<name>A0A1I2BG62_THETY</name>
<sequence>MWEVAFIPEAKKDLDKLDKSIRTIVYAGIEKVRSNPLPQSEGGYGKPLGNKQGNNLTGFFKIKYKDIGIRVVYTLVRDKKLMNVVAVSPRDDDYCYSVAEKRRRKYGNDLFTKGFEKLESE</sequence>
<dbReference type="Proteomes" id="UP000183404">
    <property type="component" value="Unassembled WGS sequence"/>
</dbReference>
<reference evidence="1 2" key="1">
    <citation type="submission" date="2016-10" db="EMBL/GenBank/DDBJ databases">
        <authorList>
            <person name="de Groot N.N."/>
        </authorList>
    </citation>
    <scope>NUCLEOTIDE SEQUENCE [LARGE SCALE GENOMIC DNA]</scope>
    <source>
        <strain evidence="1 2">DSM 569</strain>
    </source>
</reference>
<organism evidence="1 2">
    <name type="scientific">Thermoanaerobacter thermohydrosulfuricus</name>
    <name type="common">Clostridium thermohydrosulfuricum</name>
    <dbReference type="NCBI Taxonomy" id="1516"/>
    <lineage>
        <taxon>Bacteria</taxon>
        <taxon>Bacillati</taxon>
        <taxon>Bacillota</taxon>
        <taxon>Clostridia</taxon>
        <taxon>Thermoanaerobacterales</taxon>
        <taxon>Thermoanaerobacteraceae</taxon>
        <taxon>Thermoanaerobacter</taxon>
    </lineage>
</organism>
<dbReference type="InterPro" id="IPR035093">
    <property type="entry name" value="RelE/ParE_toxin_dom_sf"/>
</dbReference>
<dbReference type="InterPro" id="IPR007712">
    <property type="entry name" value="RelE/ParE_toxin"/>
</dbReference>